<evidence type="ECO:0000313" key="1">
    <source>
        <dbReference type="EMBL" id="KYZ77536.1"/>
    </source>
</evidence>
<dbReference type="Pfam" id="PF16256">
    <property type="entry name" value="DUF4911"/>
    <property type="match status" value="1"/>
</dbReference>
<accession>A0A154BU75</accession>
<evidence type="ECO:0000313" key="2">
    <source>
        <dbReference type="Proteomes" id="UP000076268"/>
    </source>
</evidence>
<dbReference type="Proteomes" id="UP000076268">
    <property type="component" value="Unassembled WGS sequence"/>
</dbReference>
<dbReference type="EMBL" id="LSGP01000013">
    <property type="protein sequence ID" value="KYZ77536.1"/>
    <property type="molecule type" value="Genomic_DNA"/>
</dbReference>
<comment type="caution">
    <text evidence="1">The sequence shown here is derived from an EMBL/GenBank/DDBJ whole genome shotgun (WGS) entry which is preliminary data.</text>
</comment>
<gene>
    <name evidence="1" type="ORF">AXX12_05365</name>
</gene>
<organism evidence="1 2">
    <name type="scientific">Anaerosporomusa subterranea</name>
    <dbReference type="NCBI Taxonomy" id="1794912"/>
    <lineage>
        <taxon>Bacteria</taxon>
        <taxon>Bacillati</taxon>
        <taxon>Bacillota</taxon>
        <taxon>Negativicutes</taxon>
        <taxon>Acetonemataceae</taxon>
        <taxon>Anaerosporomusa</taxon>
    </lineage>
</organism>
<evidence type="ECO:0008006" key="3">
    <source>
        <dbReference type="Google" id="ProtNLM"/>
    </source>
</evidence>
<dbReference type="AlphaFoldDB" id="A0A154BU75"/>
<sequence>MNNPAAVYIQVAPADITFICKIMEGYEHLGVVTTLDRSKGLLAIRATPDTRQEVLSIVTNLPVPYLLVDGAE</sequence>
<protein>
    <recommendedName>
        <fullName evidence="3">DUF4911 domain-containing protein</fullName>
    </recommendedName>
</protein>
<dbReference type="OrthoDB" id="2084209at2"/>
<proteinExistence type="predicted"/>
<dbReference type="RefSeq" id="WP_066240059.1">
    <property type="nucleotide sequence ID" value="NZ_LSGP01000013.1"/>
</dbReference>
<dbReference type="InterPro" id="IPR032587">
    <property type="entry name" value="DUF4911"/>
</dbReference>
<dbReference type="STRING" id="1794912.AXX12_05365"/>
<reference evidence="1 2" key="1">
    <citation type="submission" date="2016-02" db="EMBL/GenBank/DDBJ databases">
        <title>Anaerosporomusa subterraneum gen. nov., sp. nov., a spore-forming obligate anaerobe isolated from saprolite.</title>
        <authorList>
            <person name="Choi J.K."/>
            <person name="Shah M."/>
            <person name="Yee N."/>
        </authorList>
    </citation>
    <scope>NUCLEOTIDE SEQUENCE [LARGE SCALE GENOMIC DNA]</scope>
    <source>
        <strain evidence="1 2">RU4</strain>
    </source>
</reference>
<name>A0A154BU75_ANASB</name>
<keyword evidence="2" id="KW-1185">Reference proteome</keyword>